<feature type="chain" id="PRO_5038902226" evidence="1">
    <location>
        <begin position="24"/>
        <end position="424"/>
    </location>
</feature>
<dbReference type="EMBL" id="PYBW01000048">
    <property type="protein sequence ID" value="PYC78700.1"/>
    <property type="molecule type" value="Genomic_DNA"/>
</dbReference>
<dbReference type="InterPro" id="IPR006059">
    <property type="entry name" value="SBP"/>
</dbReference>
<dbReference type="PANTHER" id="PTHR43649">
    <property type="entry name" value="ARABINOSE-BINDING PROTEIN-RELATED"/>
    <property type="match status" value="1"/>
</dbReference>
<gene>
    <name evidence="2" type="ORF">C7C46_15505</name>
</gene>
<evidence type="ECO:0000313" key="3">
    <source>
        <dbReference type="Proteomes" id="UP000248039"/>
    </source>
</evidence>
<accession>A0A2V4N6R0</accession>
<organism evidence="2 3">
    <name type="scientific">Streptomyces tateyamensis</name>
    <dbReference type="NCBI Taxonomy" id="565073"/>
    <lineage>
        <taxon>Bacteria</taxon>
        <taxon>Bacillati</taxon>
        <taxon>Actinomycetota</taxon>
        <taxon>Actinomycetes</taxon>
        <taxon>Kitasatosporales</taxon>
        <taxon>Streptomycetaceae</taxon>
        <taxon>Streptomyces</taxon>
    </lineage>
</organism>
<comment type="caution">
    <text evidence="2">The sequence shown here is derived from an EMBL/GenBank/DDBJ whole genome shotgun (WGS) entry which is preliminary data.</text>
</comment>
<name>A0A2V4N6R0_9ACTN</name>
<dbReference type="InterPro" id="IPR050490">
    <property type="entry name" value="Bact_solute-bd_prot1"/>
</dbReference>
<proteinExistence type="predicted"/>
<sequence length="424" mass="44403">MNKRLWIATATAATAALALTACGGSSSGSGSSADGTTTIKFVAADYGSNGQNPSQAYWDGVVQAFEQANPKVKVDLQVINWNDISAKLATMVQNKQYPDVVEGPGYASFAQNGLLYGANDVLDASVQSDLVPALAKAGQQNGTAYGIPFVSSSRAFLINNALWQKAGLPMSGSQAVAPKTWAEVETDAKALKAAGVQVPLGLPLGSEEAQAESFMWEMNNGGGYTDAAGKWTVNAPANVATFQQLGKWVDAGLTEKDPGSVKRTDLYADFASGKVGMLNGMPTQLDDIKKNNLQVTWAALPTAQAGGTPQTLGVGDWIYGFKPGGHAAQIKAFLNFAFQKDNQVKFDEEYNLLPVTKSAITQVQTDVPALVPFLNALPAAQFVPVANPAWDTVNAQVKTQIGGALKDPQGVLDTLQKAAATAGQ</sequence>
<dbReference type="Gene3D" id="3.40.190.10">
    <property type="entry name" value="Periplasmic binding protein-like II"/>
    <property type="match status" value="1"/>
</dbReference>
<evidence type="ECO:0000256" key="1">
    <source>
        <dbReference type="SAM" id="SignalP"/>
    </source>
</evidence>
<feature type="signal peptide" evidence="1">
    <location>
        <begin position="1"/>
        <end position="23"/>
    </location>
</feature>
<dbReference type="RefSeq" id="WP_110669997.1">
    <property type="nucleotide sequence ID" value="NZ_PYBW01000048.1"/>
</dbReference>
<dbReference type="PANTHER" id="PTHR43649:SF30">
    <property type="entry name" value="ABC TRANSPORTER SUBSTRATE-BINDING PROTEIN"/>
    <property type="match status" value="1"/>
</dbReference>
<dbReference type="Proteomes" id="UP000248039">
    <property type="component" value="Unassembled WGS sequence"/>
</dbReference>
<reference evidence="2 3" key="1">
    <citation type="submission" date="2018-03" db="EMBL/GenBank/DDBJ databases">
        <title>Bioinformatic expansion and discovery of thiopeptide antibiotics.</title>
        <authorList>
            <person name="Schwalen C.J."/>
            <person name="Hudson G.A."/>
            <person name="Mitchell D.A."/>
        </authorList>
    </citation>
    <scope>NUCLEOTIDE SEQUENCE [LARGE SCALE GENOMIC DNA]</scope>
    <source>
        <strain evidence="2 3">ATCC 21389</strain>
    </source>
</reference>
<keyword evidence="1" id="KW-0732">Signal</keyword>
<protein>
    <submittedName>
        <fullName evidence="2">ABC transporter substrate-binding protein</fullName>
    </submittedName>
</protein>
<keyword evidence="3" id="KW-1185">Reference proteome</keyword>
<dbReference type="OrthoDB" id="366726at2"/>
<dbReference type="Pfam" id="PF01547">
    <property type="entry name" value="SBP_bac_1"/>
    <property type="match status" value="1"/>
</dbReference>
<evidence type="ECO:0000313" key="2">
    <source>
        <dbReference type="EMBL" id="PYC78700.1"/>
    </source>
</evidence>
<dbReference type="PROSITE" id="PS51257">
    <property type="entry name" value="PROKAR_LIPOPROTEIN"/>
    <property type="match status" value="1"/>
</dbReference>
<dbReference type="SUPFAM" id="SSF53850">
    <property type="entry name" value="Periplasmic binding protein-like II"/>
    <property type="match status" value="1"/>
</dbReference>
<dbReference type="AlphaFoldDB" id="A0A2V4N6R0"/>